<keyword evidence="2" id="KW-1185">Reference proteome</keyword>
<evidence type="ECO:0000313" key="2">
    <source>
        <dbReference type="Proteomes" id="UP001159042"/>
    </source>
</evidence>
<dbReference type="AlphaFoldDB" id="A0AAV8VL91"/>
<comment type="caution">
    <text evidence="1">The sequence shown here is derived from an EMBL/GenBank/DDBJ whole genome shotgun (WGS) entry which is preliminary data.</text>
</comment>
<proteinExistence type="predicted"/>
<accession>A0AAV8VL91</accession>
<gene>
    <name evidence="1" type="ORF">NQ315_016046</name>
</gene>
<evidence type="ECO:0000313" key="1">
    <source>
        <dbReference type="EMBL" id="KAJ8914894.1"/>
    </source>
</evidence>
<reference evidence="1 2" key="1">
    <citation type="journal article" date="2023" name="Insect Mol. Biol.">
        <title>Genome sequencing provides insights into the evolution of gene families encoding plant cell wall-degrading enzymes in longhorned beetles.</title>
        <authorList>
            <person name="Shin N.R."/>
            <person name="Okamura Y."/>
            <person name="Kirsch R."/>
            <person name="Pauchet Y."/>
        </authorList>
    </citation>
    <scope>NUCLEOTIDE SEQUENCE [LARGE SCALE GENOMIC DNA]</scope>
    <source>
        <strain evidence="1">EAD_L_NR</strain>
    </source>
</reference>
<sequence length="195" mass="22030">MEFRGIPPMKFEENVAEAWKLWKQRFQKYLTATELSKKDGETKCAQLLTLIGEEELKNLAKECELGALQDSLTKDVLICGIKSASIREKLLQRNVANLEEAVQLCITTEFNREHNQEISSASNNVQPEPSTSRNDTVEDIMFVGSLELHGIEDISAETWVQEMEIEGRKVLFKLDTGAMANVLPVEIWQSIGCNI</sequence>
<dbReference type="Proteomes" id="UP001159042">
    <property type="component" value="Unassembled WGS sequence"/>
</dbReference>
<protein>
    <submittedName>
        <fullName evidence="1">Uncharacterized protein</fullName>
    </submittedName>
</protein>
<name>A0AAV8VL91_9CUCU</name>
<dbReference type="EMBL" id="JANEYG010000061">
    <property type="protein sequence ID" value="KAJ8914894.1"/>
    <property type="molecule type" value="Genomic_DNA"/>
</dbReference>
<organism evidence="1 2">
    <name type="scientific">Exocentrus adspersus</name>
    <dbReference type="NCBI Taxonomy" id="1586481"/>
    <lineage>
        <taxon>Eukaryota</taxon>
        <taxon>Metazoa</taxon>
        <taxon>Ecdysozoa</taxon>
        <taxon>Arthropoda</taxon>
        <taxon>Hexapoda</taxon>
        <taxon>Insecta</taxon>
        <taxon>Pterygota</taxon>
        <taxon>Neoptera</taxon>
        <taxon>Endopterygota</taxon>
        <taxon>Coleoptera</taxon>
        <taxon>Polyphaga</taxon>
        <taxon>Cucujiformia</taxon>
        <taxon>Chrysomeloidea</taxon>
        <taxon>Cerambycidae</taxon>
        <taxon>Lamiinae</taxon>
        <taxon>Acanthocinini</taxon>
        <taxon>Exocentrus</taxon>
    </lineage>
</organism>